<keyword evidence="1" id="KW-0812">Transmembrane</keyword>
<keyword evidence="2" id="KW-0732">Signal</keyword>
<evidence type="ECO:0000256" key="2">
    <source>
        <dbReference type="SAM" id="SignalP"/>
    </source>
</evidence>
<dbReference type="EMBL" id="AJIL01000020">
    <property type="protein sequence ID" value="KNF02874.1"/>
    <property type="molecule type" value="Genomic_DNA"/>
</dbReference>
<feature type="chain" id="PRO_5005550494" evidence="2">
    <location>
        <begin position="19"/>
        <end position="151"/>
    </location>
</feature>
<name>A0A0L0VUB3_9BASI</name>
<dbReference type="AlphaFoldDB" id="A0A0L0VUB3"/>
<gene>
    <name evidence="3" type="ORF">PSTG_03821</name>
</gene>
<keyword evidence="1" id="KW-1133">Transmembrane helix</keyword>
<dbReference type="Proteomes" id="UP000054564">
    <property type="component" value="Unassembled WGS sequence"/>
</dbReference>
<feature type="transmembrane region" description="Helical" evidence="1">
    <location>
        <begin position="129"/>
        <end position="149"/>
    </location>
</feature>
<comment type="caution">
    <text evidence="3">The sequence shown here is derived from an EMBL/GenBank/DDBJ whole genome shotgun (WGS) entry which is preliminary data.</text>
</comment>
<reference evidence="4" key="1">
    <citation type="submission" date="2014-03" db="EMBL/GenBank/DDBJ databases">
        <title>The Genome Sequence of Puccinia striiformis f. sp. tritici PST-78.</title>
        <authorList>
            <consortium name="The Broad Institute Genome Sequencing Platform"/>
            <person name="Cuomo C."/>
            <person name="Hulbert S."/>
            <person name="Chen X."/>
            <person name="Walker B."/>
            <person name="Young S.K."/>
            <person name="Zeng Q."/>
            <person name="Gargeya S."/>
            <person name="Fitzgerald M."/>
            <person name="Haas B."/>
            <person name="Abouelleil A."/>
            <person name="Alvarado L."/>
            <person name="Arachchi H.M."/>
            <person name="Berlin A.M."/>
            <person name="Chapman S.B."/>
            <person name="Goldberg J."/>
            <person name="Griggs A."/>
            <person name="Gujja S."/>
            <person name="Hansen M."/>
            <person name="Howarth C."/>
            <person name="Imamovic A."/>
            <person name="Larimer J."/>
            <person name="McCowan C."/>
            <person name="Montmayeur A."/>
            <person name="Murphy C."/>
            <person name="Neiman D."/>
            <person name="Pearson M."/>
            <person name="Priest M."/>
            <person name="Roberts A."/>
            <person name="Saif S."/>
            <person name="Shea T."/>
            <person name="Sisk P."/>
            <person name="Sykes S."/>
            <person name="Wortman J."/>
            <person name="Nusbaum C."/>
            <person name="Birren B."/>
        </authorList>
    </citation>
    <scope>NUCLEOTIDE SEQUENCE [LARGE SCALE GENOMIC DNA]</scope>
    <source>
        <strain evidence="4">race PST-78</strain>
    </source>
</reference>
<evidence type="ECO:0000313" key="3">
    <source>
        <dbReference type="EMBL" id="KNF02874.1"/>
    </source>
</evidence>
<keyword evidence="1" id="KW-0472">Membrane</keyword>
<evidence type="ECO:0000256" key="1">
    <source>
        <dbReference type="SAM" id="Phobius"/>
    </source>
</evidence>
<organism evidence="3 4">
    <name type="scientific">Puccinia striiformis f. sp. tritici PST-78</name>
    <dbReference type="NCBI Taxonomy" id="1165861"/>
    <lineage>
        <taxon>Eukaryota</taxon>
        <taxon>Fungi</taxon>
        <taxon>Dikarya</taxon>
        <taxon>Basidiomycota</taxon>
        <taxon>Pucciniomycotina</taxon>
        <taxon>Pucciniomycetes</taxon>
        <taxon>Pucciniales</taxon>
        <taxon>Pucciniaceae</taxon>
        <taxon>Puccinia</taxon>
    </lineage>
</organism>
<evidence type="ECO:0000313" key="4">
    <source>
        <dbReference type="Proteomes" id="UP000054564"/>
    </source>
</evidence>
<accession>A0A0L0VUB3</accession>
<sequence length="151" mass="16447">MNTSLFLIPFIIQFFATGMNPPRGELASLGHESSIDNTDGISDFSSPPRMVELSPVDQVSIDMPPCNDVSTYGTLIREHDSPYKIPSPKERAMKTYPAGSPVPSDVAITRTRELDDGDECKRCFMISCGWTAICSLLIGVVLWVVLGYGSG</sequence>
<feature type="signal peptide" evidence="2">
    <location>
        <begin position="1"/>
        <end position="18"/>
    </location>
</feature>
<proteinExistence type="predicted"/>
<keyword evidence="4" id="KW-1185">Reference proteome</keyword>
<protein>
    <submittedName>
        <fullName evidence="3">Uncharacterized protein</fullName>
    </submittedName>
</protein>